<feature type="transmembrane region" description="Helical" evidence="13">
    <location>
        <begin position="538"/>
        <end position="558"/>
    </location>
</feature>
<dbReference type="Gene3D" id="4.10.400.10">
    <property type="entry name" value="Low-density Lipoprotein Receptor"/>
    <property type="match status" value="1"/>
</dbReference>
<comment type="subcellular location">
    <subcellularLocation>
        <location evidence="1">Cell membrane</location>
        <topology evidence="1">Multi-pass membrane protein</topology>
    </subcellularLocation>
</comment>
<dbReference type="AlphaFoldDB" id="A0A1W0WCJ9"/>
<gene>
    <name evidence="16" type="ORF">BV898_12832</name>
</gene>
<keyword evidence="6 13" id="KW-1133">Transmembrane helix</keyword>
<dbReference type="InterPro" id="IPR000276">
    <property type="entry name" value="GPCR_Rhodpsn"/>
</dbReference>
<organism evidence="16 17">
    <name type="scientific">Hypsibius exemplaris</name>
    <name type="common">Freshwater tardigrade</name>
    <dbReference type="NCBI Taxonomy" id="2072580"/>
    <lineage>
        <taxon>Eukaryota</taxon>
        <taxon>Metazoa</taxon>
        <taxon>Ecdysozoa</taxon>
        <taxon>Tardigrada</taxon>
        <taxon>Eutardigrada</taxon>
        <taxon>Parachela</taxon>
        <taxon>Hypsibioidea</taxon>
        <taxon>Hypsibiidae</taxon>
        <taxon>Hypsibius</taxon>
    </lineage>
</organism>
<protein>
    <submittedName>
        <fullName evidence="16">Relaxin receptor 2</fullName>
    </submittedName>
</protein>
<dbReference type="Pfam" id="PF13855">
    <property type="entry name" value="LRR_8"/>
    <property type="match status" value="1"/>
</dbReference>
<keyword evidence="3" id="KW-0433">Leucine-rich repeat</keyword>
<reference evidence="17" key="1">
    <citation type="submission" date="2017-01" db="EMBL/GenBank/DDBJ databases">
        <title>Comparative genomics of anhydrobiosis in the tardigrade Hypsibius dujardini.</title>
        <authorList>
            <person name="Yoshida Y."/>
            <person name="Koutsovoulos G."/>
            <person name="Laetsch D."/>
            <person name="Stevens L."/>
            <person name="Kumar S."/>
            <person name="Horikawa D."/>
            <person name="Ishino K."/>
            <person name="Komine S."/>
            <person name="Tomita M."/>
            <person name="Blaxter M."/>
            <person name="Arakawa K."/>
        </authorList>
    </citation>
    <scope>NUCLEOTIDE SEQUENCE [LARGE SCALE GENOMIC DNA]</scope>
    <source>
        <strain evidence="17">Z151</strain>
    </source>
</reference>
<feature type="transmembrane region" description="Helical" evidence="13">
    <location>
        <begin position="670"/>
        <end position="689"/>
    </location>
</feature>
<dbReference type="Gene3D" id="3.80.10.10">
    <property type="entry name" value="Ribonuclease Inhibitor"/>
    <property type="match status" value="2"/>
</dbReference>
<evidence type="ECO:0000256" key="11">
    <source>
        <dbReference type="ARBA" id="ARBA00023224"/>
    </source>
</evidence>
<evidence type="ECO:0000256" key="9">
    <source>
        <dbReference type="ARBA" id="ARBA00023157"/>
    </source>
</evidence>
<evidence type="ECO:0000256" key="14">
    <source>
        <dbReference type="SAM" id="SignalP"/>
    </source>
</evidence>
<evidence type="ECO:0000256" key="5">
    <source>
        <dbReference type="ARBA" id="ARBA00022737"/>
    </source>
</evidence>
<feature type="chain" id="PRO_5012867893" evidence="14">
    <location>
        <begin position="30"/>
        <end position="815"/>
    </location>
</feature>
<dbReference type="InterPro" id="IPR001611">
    <property type="entry name" value="Leu-rich_rpt"/>
</dbReference>
<dbReference type="Proteomes" id="UP000192578">
    <property type="component" value="Unassembled WGS sequence"/>
</dbReference>
<dbReference type="Pfam" id="PF00001">
    <property type="entry name" value="7tm_1"/>
    <property type="match status" value="1"/>
</dbReference>
<evidence type="ECO:0000259" key="15">
    <source>
        <dbReference type="PROSITE" id="PS50262"/>
    </source>
</evidence>
<evidence type="ECO:0000256" key="8">
    <source>
        <dbReference type="ARBA" id="ARBA00023136"/>
    </source>
</evidence>
<dbReference type="GO" id="GO:0008528">
    <property type="term" value="F:G protein-coupled peptide receptor activity"/>
    <property type="evidence" value="ECO:0007669"/>
    <property type="project" value="TreeGrafter"/>
</dbReference>
<keyword evidence="14" id="KW-0732">Signal</keyword>
<dbReference type="Gene3D" id="1.20.1070.10">
    <property type="entry name" value="Rhodopsin 7-helix transmembrane proteins"/>
    <property type="match status" value="1"/>
</dbReference>
<dbReference type="SUPFAM" id="SSF81321">
    <property type="entry name" value="Family A G protein-coupled receptor-like"/>
    <property type="match status" value="1"/>
</dbReference>
<dbReference type="SUPFAM" id="SSF57424">
    <property type="entry name" value="LDL receptor-like module"/>
    <property type="match status" value="1"/>
</dbReference>
<keyword evidence="4 13" id="KW-0812">Transmembrane</keyword>
<evidence type="ECO:0000256" key="13">
    <source>
        <dbReference type="SAM" id="Phobius"/>
    </source>
</evidence>
<feature type="transmembrane region" description="Helical" evidence="13">
    <location>
        <begin position="585"/>
        <end position="612"/>
    </location>
</feature>
<feature type="signal peptide" evidence="14">
    <location>
        <begin position="1"/>
        <end position="29"/>
    </location>
</feature>
<dbReference type="GO" id="GO:0007189">
    <property type="term" value="P:adenylate cyclase-activating G protein-coupled receptor signaling pathway"/>
    <property type="evidence" value="ECO:0007669"/>
    <property type="project" value="TreeGrafter"/>
</dbReference>
<keyword evidence="10 16" id="KW-0675">Receptor</keyword>
<name>A0A1W0WCJ9_HYPEX</name>
<dbReference type="PRINTS" id="PR00237">
    <property type="entry name" value="GPCRRHODOPSN"/>
</dbReference>
<accession>A0A1W0WCJ9</accession>
<evidence type="ECO:0000256" key="2">
    <source>
        <dbReference type="ARBA" id="ARBA00022475"/>
    </source>
</evidence>
<keyword evidence="7" id="KW-0297">G-protein coupled receptor</keyword>
<dbReference type="PROSITE" id="PS50068">
    <property type="entry name" value="LDLRA_2"/>
    <property type="match status" value="1"/>
</dbReference>
<dbReference type="SMART" id="SM00192">
    <property type="entry name" value="LDLa"/>
    <property type="match status" value="1"/>
</dbReference>
<evidence type="ECO:0000256" key="7">
    <source>
        <dbReference type="ARBA" id="ARBA00023040"/>
    </source>
</evidence>
<evidence type="ECO:0000256" key="10">
    <source>
        <dbReference type="ARBA" id="ARBA00023170"/>
    </source>
</evidence>
<evidence type="ECO:0000256" key="12">
    <source>
        <dbReference type="PROSITE-ProRule" id="PRU00124"/>
    </source>
</evidence>
<dbReference type="PANTHER" id="PTHR24372">
    <property type="entry name" value="GLYCOPROTEIN HORMONE RECEPTOR"/>
    <property type="match status" value="1"/>
</dbReference>
<dbReference type="InterPro" id="IPR017452">
    <property type="entry name" value="GPCR_Rhodpsn_7TM"/>
</dbReference>
<dbReference type="PANTHER" id="PTHR24372:SF80">
    <property type="entry name" value="FI21465P1-RELATED"/>
    <property type="match status" value="1"/>
</dbReference>
<dbReference type="InterPro" id="IPR036055">
    <property type="entry name" value="LDL_receptor-like_sf"/>
</dbReference>
<dbReference type="SMART" id="SM00369">
    <property type="entry name" value="LRR_TYP"/>
    <property type="match status" value="5"/>
</dbReference>
<comment type="caution">
    <text evidence="12">Lacks conserved residue(s) required for the propagation of feature annotation.</text>
</comment>
<feature type="domain" description="G-protein coupled receptors family 1 profile" evidence="15">
    <location>
        <begin position="418"/>
        <end position="689"/>
    </location>
</feature>
<evidence type="ECO:0000256" key="6">
    <source>
        <dbReference type="ARBA" id="ARBA00022989"/>
    </source>
</evidence>
<dbReference type="GO" id="GO:0005886">
    <property type="term" value="C:plasma membrane"/>
    <property type="evidence" value="ECO:0007669"/>
    <property type="project" value="UniProtKB-SubCell"/>
</dbReference>
<evidence type="ECO:0000256" key="1">
    <source>
        <dbReference type="ARBA" id="ARBA00004651"/>
    </source>
</evidence>
<keyword evidence="2" id="KW-1003">Cell membrane</keyword>
<dbReference type="SUPFAM" id="SSF52058">
    <property type="entry name" value="L domain-like"/>
    <property type="match status" value="1"/>
</dbReference>
<keyword evidence="17" id="KW-1185">Reference proteome</keyword>
<proteinExistence type="predicted"/>
<dbReference type="EMBL" id="MTYJ01000134">
    <property type="protein sequence ID" value="OQV12910.1"/>
    <property type="molecule type" value="Genomic_DNA"/>
</dbReference>
<dbReference type="InterPro" id="IPR032675">
    <property type="entry name" value="LRR_dom_sf"/>
</dbReference>
<keyword evidence="9" id="KW-1015">Disulfide bond</keyword>
<dbReference type="OrthoDB" id="6022531at2759"/>
<feature type="transmembrane region" description="Helical" evidence="13">
    <location>
        <begin position="506"/>
        <end position="526"/>
    </location>
</feature>
<dbReference type="GO" id="GO:0009755">
    <property type="term" value="P:hormone-mediated signaling pathway"/>
    <property type="evidence" value="ECO:0007669"/>
    <property type="project" value="TreeGrafter"/>
</dbReference>
<sequence>MRFLHLEAGSFVLLGVYCYLGATHPSVTADSEAINCPSGFMICGDRETCLAEHRRCDGVVDCPGAEDETLDCDCPNQDDEYPQCTSRFLTYDDFQEFVQPCRERVQRSKNNPYDSVEPLDAREVIPLMDSNCTEMADGCDETDVTGEETQSPCAFRNLPLTCKCHPGEDGPFNLLCWTNSKLIRLKHVQPSPVKLTIMDINRNLSSLFPISEQKGVYSSMNNLISMTFSHNGLRTIFPMAFRHHNLATVDLSYNNFTLFLNGTFAGLNVCTLDLRGNKVSRLKNGTFNGMEELRNLDLSMNNMSVIEPDAFVDAKKLRTLYLSHNLITHLPENLFHRNSQLRHLDLRGVEIKNINEAMFRSLPPSCVVMFEKLYYCFSHRRFELHAEKRRNLLLRRSLSQSAPCDSRLDVGPYFTILSNLAVFSARWYLDSSIKSGIHDMVVRDARVMSLFVKHLSFSDLLTGVYLLGICYHNELFKGHYRADAIEWMHSATCKALGVIAMSSAEISMMILTFIAVDCFVTIAFGLHKPKCSLAVVRLILLILWVFGVAIAIIPAFQWGDRTHAYYGNNGVCLPLYLQEPHLNGWVYSLVVLIGLNGFMILLIILSYGRIFLSIRMWRQSEKPVGADERQERELMWRFFVLVFVNLCCWIPTFVFKILALSGYKVPDDSYAWIVTFVFPLNGAMNPIVYSLSSAEFRSHVNHVTRCHHIYIVFLRRLHGLQRRLSAPFTSTNGPPSVEIFPPTDLPDYVLELSISPSICSRLRKKCRSAVASPRGLHRVSSVTSRRAYSNLRLDIPHAQEIIPLNRLDLDKEPSE</sequence>
<feature type="transmembrane region" description="Helical" evidence="13">
    <location>
        <begin position="638"/>
        <end position="658"/>
    </location>
</feature>
<keyword evidence="5" id="KW-0677">Repeat</keyword>
<dbReference type="CDD" id="cd00112">
    <property type="entry name" value="LDLa"/>
    <property type="match status" value="1"/>
</dbReference>
<evidence type="ECO:0000313" key="17">
    <source>
        <dbReference type="Proteomes" id="UP000192578"/>
    </source>
</evidence>
<keyword evidence="11" id="KW-0807">Transducer</keyword>
<keyword evidence="8 13" id="KW-0472">Membrane</keyword>
<dbReference type="PROSITE" id="PS50262">
    <property type="entry name" value="G_PROTEIN_RECEP_F1_2"/>
    <property type="match status" value="1"/>
</dbReference>
<dbReference type="InterPro" id="IPR002172">
    <property type="entry name" value="LDrepeatLR_classA_rpt"/>
</dbReference>
<evidence type="ECO:0000256" key="3">
    <source>
        <dbReference type="ARBA" id="ARBA00022614"/>
    </source>
</evidence>
<dbReference type="PROSITE" id="PS51450">
    <property type="entry name" value="LRR"/>
    <property type="match status" value="1"/>
</dbReference>
<comment type="caution">
    <text evidence="16">The sequence shown here is derived from an EMBL/GenBank/DDBJ whole genome shotgun (WGS) entry which is preliminary data.</text>
</comment>
<dbReference type="InterPro" id="IPR003591">
    <property type="entry name" value="Leu-rich_rpt_typical-subtyp"/>
</dbReference>
<evidence type="ECO:0000313" key="16">
    <source>
        <dbReference type="EMBL" id="OQV12910.1"/>
    </source>
</evidence>
<evidence type="ECO:0000256" key="4">
    <source>
        <dbReference type="ARBA" id="ARBA00022692"/>
    </source>
</evidence>